<keyword evidence="2 6" id="KW-0819">tRNA processing</keyword>
<keyword evidence="4 6" id="KW-0255">Endonuclease</keyword>
<evidence type="ECO:0000256" key="2">
    <source>
        <dbReference type="ARBA" id="ARBA00022694"/>
    </source>
</evidence>
<comment type="function">
    <text evidence="6">Part of ribonuclease P, a protein complex that generates mature tRNA molecules by cleaving their 5'-ends.</text>
</comment>
<dbReference type="InterPro" id="IPR023539">
    <property type="entry name" value="RNase_P_comp-3_arc"/>
</dbReference>
<dbReference type="GO" id="GO:0001682">
    <property type="term" value="P:tRNA 5'-leader removal"/>
    <property type="evidence" value="ECO:0007669"/>
    <property type="project" value="UniProtKB-UniRule"/>
</dbReference>
<dbReference type="EC" id="3.1.26.5" evidence="6"/>
<dbReference type="InterPro" id="IPR016195">
    <property type="entry name" value="Pol/histidinol_Pase-like"/>
</dbReference>
<dbReference type="PATRIC" id="fig|172049.5.peg.159"/>
<dbReference type="RefSeq" id="WP_015849464.1">
    <property type="nucleotide sequence ID" value="NZ_LGFD01000025.1"/>
</dbReference>
<evidence type="ECO:0000256" key="5">
    <source>
        <dbReference type="ARBA" id="ARBA00022801"/>
    </source>
</evidence>
<keyword evidence="3 6" id="KW-0540">Nuclease</keyword>
<keyword evidence="5 6" id="KW-0378">Hydrolase</keyword>
<dbReference type="HAMAP" id="MF_00756">
    <property type="entry name" value="RNase_P_3"/>
    <property type="match status" value="1"/>
</dbReference>
<evidence type="ECO:0000256" key="6">
    <source>
        <dbReference type="HAMAP-Rule" id="MF_00756"/>
    </source>
</evidence>
<evidence type="ECO:0000256" key="4">
    <source>
        <dbReference type="ARBA" id="ARBA00022759"/>
    </source>
</evidence>
<comment type="similarity">
    <text evidence="6">Belongs to the eukaryotic/archaeal RNase P protein component 3 family.</text>
</comment>
<sequence>MKWIEMDVRSEEAYNQAKEWYDEVVFTKKVYLRDSPNFGELKSDVKGLKEKYGKIALLLITEKPSLIREVKKRIPNALIYVQGGNLRVVRFAIENKVDAIISPEYGRKDSGLDHVLARLAASNDVAIGFSLSPLLRANSYERANILKFMMRNWRLVDKYKVPRFLTSSAESKWEVRSPKDLMSLGINIGMEIPQAKSSLSFYPERILKKKNCEV</sequence>
<comment type="caution">
    <text evidence="7">The sequence shown here is derived from an EMBL/GenBank/DDBJ whole genome shotgun (WGS) entry which is preliminary data.</text>
</comment>
<dbReference type="InterPro" id="IPR002738">
    <property type="entry name" value="RNase_P_p30"/>
</dbReference>
<evidence type="ECO:0000313" key="7">
    <source>
        <dbReference type="EMBL" id="KUK17386.1"/>
    </source>
</evidence>
<dbReference type="SUPFAM" id="SSF89550">
    <property type="entry name" value="PHP domain-like"/>
    <property type="match status" value="1"/>
</dbReference>
<dbReference type="OMA" id="DAIISPW"/>
<accession>A0A101EL50</accession>
<proteinExistence type="inferred from homology"/>
<comment type="subunit">
    <text evidence="6">Consists of a catalytic RNA component and at least 4-5 protein subunits.</text>
</comment>
<evidence type="ECO:0000256" key="1">
    <source>
        <dbReference type="ARBA" id="ARBA00022490"/>
    </source>
</evidence>
<dbReference type="GO" id="GO:0005737">
    <property type="term" value="C:cytoplasm"/>
    <property type="evidence" value="ECO:0007669"/>
    <property type="project" value="UniProtKB-SubCell"/>
</dbReference>
<name>A0A101EL50_9EURY</name>
<dbReference type="GeneID" id="8096189"/>
<dbReference type="Gene3D" id="3.20.20.140">
    <property type="entry name" value="Metal-dependent hydrolases"/>
    <property type="match status" value="1"/>
</dbReference>
<reference evidence="8" key="1">
    <citation type="journal article" date="2015" name="MBio">
        <title>Genome-Resolved Metagenomic Analysis Reveals Roles for Candidate Phyla and Other Microbial Community Members in Biogeochemical Transformations in Oil Reservoirs.</title>
        <authorList>
            <person name="Hu P."/>
            <person name="Tom L."/>
            <person name="Singh A."/>
            <person name="Thomas B.C."/>
            <person name="Baker B.J."/>
            <person name="Piceno Y.M."/>
            <person name="Andersen G.L."/>
            <person name="Banfield J.F."/>
        </authorList>
    </citation>
    <scope>NUCLEOTIDE SEQUENCE [LARGE SCALE GENOMIC DNA]</scope>
</reference>
<gene>
    <name evidence="6" type="primary">rnp3</name>
    <name evidence="7" type="ORF">XD54_1323</name>
</gene>
<evidence type="ECO:0000313" key="8">
    <source>
        <dbReference type="Proteomes" id="UP000053911"/>
    </source>
</evidence>
<organism evidence="7 8">
    <name type="scientific">Thermococcus sibiricus</name>
    <dbReference type="NCBI Taxonomy" id="172049"/>
    <lineage>
        <taxon>Archaea</taxon>
        <taxon>Methanobacteriati</taxon>
        <taxon>Methanobacteriota</taxon>
        <taxon>Thermococci</taxon>
        <taxon>Thermococcales</taxon>
        <taxon>Thermococcaceae</taxon>
        <taxon>Thermococcus</taxon>
    </lineage>
</organism>
<dbReference type="Proteomes" id="UP000053911">
    <property type="component" value="Unassembled WGS sequence"/>
</dbReference>
<dbReference type="GO" id="GO:0004526">
    <property type="term" value="F:ribonuclease P activity"/>
    <property type="evidence" value="ECO:0007669"/>
    <property type="project" value="UniProtKB-UniRule"/>
</dbReference>
<dbReference type="AlphaFoldDB" id="A0A101EL50"/>
<keyword evidence="1 6" id="KW-0963">Cytoplasm</keyword>
<evidence type="ECO:0000256" key="3">
    <source>
        <dbReference type="ARBA" id="ARBA00022722"/>
    </source>
</evidence>
<dbReference type="EMBL" id="LGFD01000025">
    <property type="protein sequence ID" value="KUK17386.1"/>
    <property type="molecule type" value="Genomic_DNA"/>
</dbReference>
<dbReference type="Pfam" id="PF01876">
    <property type="entry name" value="RNase_P_p30"/>
    <property type="match status" value="1"/>
</dbReference>
<comment type="subcellular location">
    <subcellularLocation>
        <location evidence="6">Cytoplasm</location>
    </subcellularLocation>
</comment>
<dbReference type="NCBIfam" id="NF003023">
    <property type="entry name" value="PRK03892.1"/>
    <property type="match status" value="1"/>
</dbReference>
<comment type="catalytic activity">
    <reaction evidence="6">
        <text>Endonucleolytic cleavage of RNA, removing 5'-extranucleotides from tRNA precursor.</text>
        <dbReference type="EC" id="3.1.26.5"/>
    </reaction>
</comment>
<dbReference type="GO" id="GO:0030677">
    <property type="term" value="C:ribonuclease P complex"/>
    <property type="evidence" value="ECO:0007669"/>
    <property type="project" value="UniProtKB-UniRule"/>
</dbReference>
<protein>
    <recommendedName>
        <fullName evidence="6">Ribonuclease P protein component 3</fullName>
        <shortName evidence="6">RNase P component 3</shortName>
        <ecNumber evidence="6">3.1.26.5</ecNumber>
    </recommendedName>
    <alternativeName>
        <fullName evidence="6">Rpp30</fullName>
    </alternativeName>
</protein>